<evidence type="ECO:0000313" key="6">
    <source>
        <dbReference type="EMBL" id="PWC30718.1"/>
    </source>
</evidence>
<dbReference type="Gene3D" id="1.20.120.530">
    <property type="entry name" value="GntR ligand-binding domain-like"/>
    <property type="match status" value="1"/>
</dbReference>
<keyword evidence="2" id="KW-0238">DNA-binding</keyword>
<dbReference type="GO" id="GO:0003700">
    <property type="term" value="F:DNA-binding transcription factor activity"/>
    <property type="evidence" value="ECO:0007669"/>
    <property type="project" value="InterPro"/>
</dbReference>
<proteinExistence type="predicted"/>
<gene>
    <name evidence="6" type="ORF">CR165_02105</name>
</gene>
<dbReference type="Proteomes" id="UP000245048">
    <property type="component" value="Unassembled WGS sequence"/>
</dbReference>
<dbReference type="SMART" id="SM00345">
    <property type="entry name" value="HTH_GNTR"/>
    <property type="match status" value="1"/>
</dbReference>
<dbReference type="GO" id="GO:0003677">
    <property type="term" value="F:DNA binding"/>
    <property type="evidence" value="ECO:0007669"/>
    <property type="project" value="UniProtKB-KW"/>
</dbReference>
<dbReference type="AlphaFoldDB" id="A0A2U1V9Y5"/>
<evidence type="ECO:0000256" key="2">
    <source>
        <dbReference type="ARBA" id="ARBA00023125"/>
    </source>
</evidence>
<organism evidence="6 7">
    <name type="scientific">Teichococcus aestuarii</name>
    <dbReference type="NCBI Taxonomy" id="568898"/>
    <lineage>
        <taxon>Bacteria</taxon>
        <taxon>Pseudomonadati</taxon>
        <taxon>Pseudomonadota</taxon>
        <taxon>Alphaproteobacteria</taxon>
        <taxon>Acetobacterales</taxon>
        <taxon>Roseomonadaceae</taxon>
        <taxon>Roseomonas</taxon>
    </lineage>
</organism>
<dbReference type="PROSITE" id="PS50949">
    <property type="entry name" value="HTH_GNTR"/>
    <property type="match status" value="1"/>
</dbReference>
<feature type="compositionally biased region" description="Basic and acidic residues" evidence="4">
    <location>
        <begin position="234"/>
        <end position="254"/>
    </location>
</feature>
<name>A0A2U1V9Y5_9PROT</name>
<dbReference type="InterPro" id="IPR000524">
    <property type="entry name" value="Tscrpt_reg_HTH_GntR"/>
</dbReference>
<dbReference type="SUPFAM" id="SSF48008">
    <property type="entry name" value="GntR ligand-binding domain-like"/>
    <property type="match status" value="1"/>
</dbReference>
<comment type="caution">
    <text evidence="6">The sequence shown here is derived from an EMBL/GenBank/DDBJ whole genome shotgun (WGS) entry which is preliminary data.</text>
</comment>
<dbReference type="EMBL" id="PDOA01000001">
    <property type="protein sequence ID" value="PWC30718.1"/>
    <property type="molecule type" value="Genomic_DNA"/>
</dbReference>
<reference evidence="7" key="1">
    <citation type="submission" date="2017-10" db="EMBL/GenBank/DDBJ databases">
        <authorList>
            <person name="Toshchakov S.V."/>
            <person name="Goeva M.A."/>
        </authorList>
    </citation>
    <scope>NUCLEOTIDE SEQUENCE [LARGE SCALE GENOMIC DNA]</scope>
    <source>
        <strain evidence="7">JR1/69-1-13</strain>
    </source>
</reference>
<dbReference type="Gene3D" id="1.10.10.10">
    <property type="entry name" value="Winged helix-like DNA-binding domain superfamily/Winged helix DNA-binding domain"/>
    <property type="match status" value="1"/>
</dbReference>
<evidence type="ECO:0000256" key="3">
    <source>
        <dbReference type="ARBA" id="ARBA00023163"/>
    </source>
</evidence>
<accession>A0A2U1V9Y5</accession>
<dbReference type="PANTHER" id="PTHR43537">
    <property type="entry name" value="TRANSCRIPTIONAL REGULATOR, GNTR FAMILY"/>
    <property type="match status" value="1"/>
</dbReference>
<evidence type="ECO:0000256" key="1">
    <source>
        <dbReference type="ARBA" id="ARBA00023015"/>
    </source>
</evidence>
<evidence type="ECO:0000256" key="4">
    <source>
        <dbReference type="SAM" id="MobiDB-lite"/>
    </source>
</evidence>
<dbReference type="RefSeq" id="WP_109515289.1">
    <property type="nucleotide sequence ID" value="NZ_JBHSCH010000001.1"/>
</dbReference>
<dbReference type="Pfam" id="PF07729">
    <property type="entry name" value="FCD"/>
    <property type="match status" value="1"/>
</dbReference>
<evidence type="ECO:0000259" key="5">
    <source>
        <dbReference type="PROSITE" id="PS50949"/>
    </source>
</evidence>
<dbReference type="InterPro" id="IPR011711">
    <property type="entry name" value="GntR_C"/>
</dbReference>
<dbReference type="PANTHER" id="PTHR43537:SF24">
    <property type="entry name" value="GLUCONATE OPERON TRANSCRIPTIONAL REPRESSOR"/>
    <property type="match status" value="1"/>
</dbReference>
<dbReference type="PRINTS" id="PR00035">
    <property type="entry name" value="HTHGNTR"/>
</dbReference>
<dbReference type="CDD" id="cd07377">
    <property type="entry name" value="WHTH_GntR"/>
    <property type="match status" value="1"/>
</dbReference>
<feature type="region of interest" description="Disordered" evidence="4">
    <location>
        <begin position="213"/>
        <end position="254"/>
    </location>
</feature>
<keyword evidence="3" id="KW-0804">Transcription</keyword>
<keyword evidence="1" id="KW-0805">Transcription regulation</keyword>
<dbReference type="InterPro" id="IPR036388">
    <property type="entry name" value="WH-like_DNA-bd_sf"/>
</dbReference>
<sequence length="254" mass="27253">MAESSVSPLHIVRTQSLASLVADELERMILSGEIPPGTRLNEQALAARLGVSRGPVREAVRGLDRSGLVVTVVNQGSFVRQLSAEEAMDVYDLRVALTGYACERLAGRATPEQIATLEAMVRGMEAAAEADDAARYYALNLDFHSALMSMGGSSRAVRLYDDLGKELTLFRRRALVVRENMRESNAEHAKILRALTDGDGAAARVAGEAHIRGGKRRFATSTPTGGTEPPGQKRPGEAAARGEEDHVRDEDSAG</sequence>
<dbReference type="InterPro" id="IPR036390">
    <property type="entry name" value="WH_DNA-bd_sf"/>
</dbReference>
<feature type="domain" description="HTH gntR-type" evidence="5">
    <location>
        <begin position="15"/>
        <end position="82"/>
    </location>
</feature>
<dbReference type="Pfam" id="PF00392">
    <property type="entry name" value="GntR"/>
    <property type="match status" value="1"/>
</dbReference>
<protein>
    <submittedName>
        <fullName evidence="6">GntR family transcriptional regulator</fullName>
    </submittedName>
</protein>
<dbReference type="SMART" id="SM00895">
    <property type="entry name" value="FCD"/>
    <property type="match status" value="1"/>
</dbReference>
<dbReference type="SUPFAM" id="SSF46785">
    <property type="entry name" value="Winged helix' DNA-binding domain"/>
    <property type="match status" value="1"/>
</dbReference>
<keyword evidence="7" id="KW-1185">Reference proteome</keyword>
<evidence type="ECO:0000313" key="7">
    <source>
        <dbReference type="Proteomes" id="UP000245048"/>
    </source>
</evidence>
<dbReference type="OrthoDB" id="9789310at2"/>
<dbReference type="InterPro" id="IPR008920">
    <property type="entry name" value="TF_FadR/GntR_C"/>
</dbReference>